<evidence type="ECO:0000313" key="2">
    <source>
        <dbReference type="Proteomes" id="UP000606786"/>
    </source>
</evidence>
<dbReference type="AlphaFoldDB" id="A0A811UJQ4"/>
<reference evidence="1" key="1">
    <citation type="submission" date="2020-11" db="EMBL/GenBank/DDBJ databases">
        <authorList>
            <person name="Whitehead M."/>
        </authorList>
    </citation>
    <scope>NUCLEOTIDE SEQUENCE</scope>
    <source>
        <strain evidence="1">EGII</strain>
    </source>
</reference>
<proteinExistence type="predicted"/>
<keyword evidence="2" id="KW-1185">Reference proteome</keyword>
<sequence length="113" mass="12562">MIEETFEKYNSISLHANAPEVVMRVVSASNQHILTTGHWPLAAGNNQSGVTNELELRLRRLRALVAAVEVCSRESERHEGSEMTTPKAVQQQKKIILISITTATTTTITNHVR</sequence>
<evidence type="ECO:0000313" key="1">
    <source>
        <dbReference type="EMBL" id="CAD6998067.1"/>
    </source>
</evidence>
<dbReference type="EMBL" id="CAJHJT010000012">
    <property type="protein sequence ID" value="CAD6998067.1"/>
    <property type="molecule type" value="Genomic_DNA"/>
</dbReference>
<dbReference type="Proteomes" id="UP000606786">
    <property type="component" value="Unassembled WGS sequence"/>
</dbReference>
<name>A0A811UJQ4_CERCA</name>
<protein>
    <submittedName>
        <fullName evidence="1">(Mediterranean fruit fly) hypothetical protein</fullName>
    </submittedName>
</protein>
<accession>A0A811UJQ4</accession>
<gene>
    <name evidence="1" type="ORF">CCAP1982_LOCUS6681</name>
</gene>
<comment type="caution">
    <text evidence="1">The sequence shown here is derived from an EMBL/GenBank/DDBJ whole genome shotgun (WGS) entry which is preliminary data.</text>
</comment>
<organism evidence="1 2">
    <name type="scientific">Ceratitis capitata</name>
    <name type="common">Mediterranean fruit fly</name>
    <name type="synonym">Tephritis capitata</name>
    <dbReference type="NCBI Taxonomy" id="7213"/>
    <lineage>
        <taxon>Eukaryota</taxon>
        <taxon>Metazoa</taxon>
        <taxon>Ecdysozoa</taxon>
        <taxon>Arthropoda</taxon>
        <taxon>Hexapoda</taxon>
        <taxon>Insecta</taxon>
        <taxon>Pterygota</taxon>
        <taxon>Neoptera</taxon>
        <taxon>Endopterygota</taxon>
        <taxon>Diptera</taxon>
        <taxon>Brachycera</taxon>
        <taxon>Muscomorpha</taxon>
        <taxon>Tephritoidea</taxon>
        <taxon>Tephritidae</taxon>
        <taxon>Ceratitis</taxon>
        <taxon>Ceratitis</taxon>
    </lineage>
</organism>